<evidence type="ECO:0000256" key="2">
    <source>
        <dbReference type="ARBA" id="ARBA00022527"/>
    </source>
</evidence>
<feature type="compositionally biased region" description="Basic and acidic residues" evidence="8">
    <location>
        <begin position="259"/>
        <end position="270"/>
    </location>
</feature>
<dbReference type="Gene3D" id="3.30.200.20">
    <property type="entry name" value="Phosphorylase Kinase, domain 1"/>
    <property type="match status" value="1"/>
</dbReference>
<dbReference type="InterPro" id="IPR000719">
    <property type="entry name" value="Prot_kinase_dom"/>
</dbReference>
<reference evidence="10 11" key="1">
    <citation type="submission" date="2016-02" db="EMBL/GenBank/DDBJ databases">
        <title>Band-tailed pigeon sequencing and assembly.</title>
        <authorList>
            <person name="Soares A.E."/>
            <person name="Novak B.J."/>
            <person name="Rice E.S."/>
            <person name="O'Connell B."/>
            <person name="Chang D."/>
            <person name="Weber S."/>
            <person name="Shapiro B."/>
        </authorList>
    </citation>
    <scope>NUCLEOTIDE SEQUENCE [LARGE SCALE GENOMIC DNA]</scope>
    <source>
        <strain evidence="10">BTP2013</strain>
        <tissue evidence="10">Blood</tissue>
    </source>
</reference>
<dbReference type="PROSITE" id="PS00107">
    <property type="entry name" value="PROTEIN_KINASE_ATP"/>
    <property type="match status" value="1"/>
</dbReference>
<dbReference type="FunFam" id="1.10.510.10:FF:000135">
    <property type="entry name" value="Putative myosin light chain kinase 3"/>
    <property type="match status" value="1"/>
</dbReference>
<gene>
    <name evidence="10" type="primary">MYLK4</name>
    <name evidence="10" type="ORF">AV530_016216</name>
</gene>
<evidence type="ECO:0000313" key="10">
    <source>
        <dbReference type="EMBL" id="OPJ76554.1"/>
    </source>
</evidence>
<protein>
    <submittedName>
        <fullName evidence="10">Myosin light chain kinase family member 4 isoform B</fullName>
    </submittedName>
</protein>
<dbReference type="EMBL" id="LSYS01005643">
    <property type="protein sequence ID" value="OPJ76554.1"/>
    <property type="molecule type" value="Genomic_DNA"/>
</dbReference>
<dbReference type="SUPFAM" id="SSF56112">
    <property type="entry name" value="Protein kinase-like (PK-like)"/>
    <property type="match status" value="1"/>
</dbReference>
<feature type="region of interest" description="Disordered" evidence="8">
    <location>
        <begin position="221"/>
        <end position="292"/>
    </location>
</feature>
<dbReference type="AlphaFoldDB" id="A0A1V4JWM7"/>
<sequence>MTTSSRQSSSTSMVNNLAKIFDPNALQNQGPDNGMEPPKTLHVARSDVSTSESSKIMDTKFASLEQKIDKLLTLQDNVLKKLNSVSQEICCIEKDIEIVKAETSEPGSRLERNKDMRSNEMKRLCLKMEKSLFDINRNAQQQVKRLDGLEQNVSGLQKLVRPLVERVKTLVIHNSIVKHHVKKRKLCKAADNTKEVGPRFRMQIFSERTAEDLLKKKSEKVIKEKSHLNETGTKEKKPPDSTEGTTQKNQLGSQEEEVDKLNKENAKRENSVLLQMDPAKFPTEGPEEKGESLAFESYCRRSSVQKSFATEKQQEDDAVDDACKRITGQEGESGSPADRERKEEHQVSGDERQEERENEVERIADESEKEIEEQPAPSQNEDEAGQSHDQEAPEGRCKGCGKGAACQGEIPSYAQALNVIFKDDSPTPPAPFDHRIVSARRVGINSYYNVNKNEILGGGRFGQVHKCEEKATGLKLAAKIIKAKGPKQKDEVKNEISVMNQLNHVNLIQLYDAFESKNDIVLVMEYVEGGELFDRIIDENYNLTEMDTIAFIKQICEGIQYMHQMYILHLDLKPENILCVNRAANQIKIIDFGLARRYKPREKLRVNFGTPEFLAPEVVNYEFVSFPTDMWSVGVIAYMLLSGLSPFLGDDDNETLNNILSCSWDFEDEEFRDVSDQAKDFISKLLIKEKCWRISATAALKHPWLTDHKLHYRLQVPKVKYSCALRRLKVTVRPKHPQLNNLSERAAKQKKSCCVVTAAKRFENISSLGALPPPAMTETSTKWTNSILAGGRVPALLSCCFSVQLLKEGKCFSRLQEAVSSGATWCSPCLGVLH</sequence>
<keyword evidence="5 10" id="KW-0418">Kinase</keyword>
<dbReference type="PANTHER" id="PTHR24347">
    <property type="entry name" value="SERINE/THREONINE-PROTEIN KINASE"/>
    <property type="match status" value="1"/>
</dbReference>
<feature type="compositionally biased region" description="Basic and acidic residues" evidence="8">
    <location>
        <begin position="337"/>
        <end position="366"/>
    </location>
</feature>
<dbReference type="OrthoDB" id="10260894at2759"/>
<evidence type="ECO:0000256" key="5">
    <source>
        <dbReference type="ARBA" id="ARBA00022777"/>
    </source>
</evidence>
<dbReference type="GO" id="GO:0004674">
    <property type="term" value="F:protein serine/threonine kinase activity"/>
    <property type="evidence" value="ECO:0007669"/>
    <property type="project" value="UniProtKB-KW"/>
</dbReference>
<feature type="domain" description="Protein kinase" evidence="9">
    <location>
        <begin position="450"/>
        <end position="705"/>
    </location>
</feature>
<dbReference type="STRING" id="372326.A0A1V4JWM7"/>
<feature type="compositionally biased region" description="Polar residues" evidence="8">
    <location>
        <begin position="242"/>
        <end position="253"/>
    </location>
</feature>
<evidence type="ECO:0000256" key="6">
    <source>
        <dbReference type="ARBA" id="ARBA00022840"/>
    </source>
</evidence>
<dbReference type="Proteomes" id="UP000190648">
    <property type="component" value="Unassembled WGS sequence"/>
</dbReference>
<comment type="similarity">
    <text evidence="1">Belongs to the protein kinase superfamily. CAMK Ser/Thr protein kinase family.</text>
</comment>
<dbReference type="InterPro" id="IPR011009">
    <property type="entry name" value="Kinase-like_dom_sf"/>
</dbReference>
<dbReference type="PROSITE" id="PS50011">
    <property type="entry name" value="PROTEIN_KINASE_DOM"/>
    <property type="match status" value="1"/>
</dbReference>
<dbReference type="InterPro" id="IPR008271">
    <property type="entry name" value="Ser/Thr_kinase_AS"/>
</dbReference>
<dbReference type="Gene3D" id="1.10.510.10">
    <property type="entry name" value="Transferase(Phosphotransferase) domain 1"/>
    <property type="match status" value="1"/>
</dbReference>
<comment type="caution">
    <text evidence="10">The sequence shown here is derived from an EMBL/GenBank/DDBJ whole genome shotgun (WGS) entry which is preliminary data.</text>
</comment>
<evidence type="ECO:0000256" key="8">
    <source>
        <dbReference type="SAM" id="MobiDB-lite"/>
    </source>
</evidence>
<feature type="region of interest" description="Disordered" evidence="8">
    <location>
        <begin position="327"/>
        <end position="401"/>
    </location>
</feature>
<dbReference type="PROSITE" id="PS00108">
    <property type="entry name" value="PROTEIN_KINASE_ST"/>
    <property type="match status" value="1"/>
</dbReference>
<keyword evidence="4 7" id="KW-0547">Nucleotide-binding</keyword>
<feature type="binding site" evidence="7">
    <location>
        <position position="479"/>
    </location>
    <ligand>
        <name>ATP</name>
        <dbReference type="ChEBI" id="CHEBI:30616"/>
    </ligand>
</feature>
<proteinExistence type="inferred from homology"/>
<organism evidence="10 11">
    <name type="scientific">Patagioenas fasciata monilis</name>
    <dbReference type="NCBI Taxonomy" id="372326"/>
    <lineage>
        <taxon>Eukaryota</taxon>
        <taxon>Metazoa</taxon>
        <taxon>Chordata</taxon>
        <taxon>Craniata</taxon>
        <taxon>Vertebrata</taxon>
        <taxon>Euteleostomi</taxon>
        <taxon>Archelosauria</taxon>
        <taxon>Archosauria</taxon>
        <taxon>Dinosauria</taxon>
        <taxon>Saurischia</taxon>
        <taxon>Theropoda</taxon>
        <taxon>Coelurosauria</taxon>
        <taxon>Aves</taxon>
        <taxon>Neognathae</taxon>
        <taxon>Neoaves</taxon>
        <taxon>Columbimorphae</taxon>
        <taxon>Columbiformes</taxon>
        <taxon>Columbidae</taxon>
        <taxon>Patagioenas</taxon>
    </lineage>
</organism>
<feature type="compositionally biased region" description="Basic and acidic residues" evidence="8">
    <location>
        <begin position="385"/>
        <end position="397"/>
    </location>
</feature>
<keyword evidence="2" id="KW-0723">Serine/threonine-protein kinase</keyword>
<accession>A0A1V4JWM7</accession>
<keyword evidence="11" id="KW-1185">Reference proteome</keyword>
<name>A0A1V4JWM7_PATFA</name>
<evidence type="ECO:0000256" key="7">
    <source>
        <dbReference type="PROSITE-ProRule" id="PRU10141"/>
    </source>
</evidence>
<dbReference type="SMART" id="SM00220">
    <property type="entry name" value="S_TKc"/>
    <property type="match status" value="1"/>
</dbReference>
<dbReference type="GO" id="GO:0005524">
    <property type="term" value="F:ATP binding"/>
    <property type="evidence" value="ECO:0007669"/>
    <property type="project" value="UniProtKB-UniRule"/>
</dbReference>
<evidence type="ECO:0000256" key="3">
    <source>
        <dbReference type="ARBA" id="ARBA00022679"/>
    </source>
</evidence>
<keyword evidence="6 7" id="KW-0067">ATP-binding</keyword>
<evidence type="ECO:0000256" key="4">
    <source>
        <dbReference type="ARBA" id="ARBA00022741"/>
    </source>
</evidence>
<feature type="compositionally biased region" description="Basic and acidic residues" evidence="8">
    <location>
        <begin position="221"/>
        <end position="240"/>
    </location>
</feature>
<dbReference type="CDD" id="cd14193">
    <property type="entry name" value="STKc_MLCK4"/>
    <property type="match status" value="1"/>
</dbReference>
<dbReference type="FunFam" id="3.30.200.20:FF:000196">
    <property type="entry name" value="Myosin light chain kinase family, member 4"/>
    <property type="match status" value="1"/>
</dbReference>
<evidence type="ECO:0000259" key="9">
    <source>
        <dbReference type="PROSITE" id="PS50011"/>
    </source>
</evidence>
<dbReference type="Pfam" id="PF00069">
    <property type="entry name" value="Pkinase"/>
    <property type="match status" value="1"/>
</dbReference>
<dbReference type="InterPro" id="IPR017441">
    <property type="entry name" value="Protein_kinase_ATP_BS"/>
</dbReference>
<evidence type="ECO:0000313" key="11">
    <source>
        <dbReference type="Proteomes" id="UP000190648"/>
    </source>
</evidence>
<evidence type="ECO:0000256" key="1">
    <source>
        <dbReference type="ARBA" id="ARBA00006692"/>
    </source>
</evidence>
<keyword evidence="3" id="KW-0808">Transferase</keyword>